<dbReference type="EMBL" id="GEGO01000092">
    <property type="protein sequence ID" value="JAR95312.1"/>
    <property type="molecule type" value="Transcribed_RNA"/>
</dbReference>
<dbReference type="InterPro" id="IPR012674">
    <property type="entry name" value="Calycin"/>
</dbReference>
<reference evidence="2" key="1">
    <citation type="journal article" date="2018" name="PLoS Negl. Trop. Dis.">
        <title>Sialome diversity of ticks revealed by RNAseq of single tick salivary glands.</title>
        <authorList>
            <person name="Perner J."/>
            <person name="Kropackova S."/>
            <person name="Kopacek P."/>
            <person name="Ribeiro J.M."/>
        </authorList>
    </citation>
    <scope>NUCLEOTIDE SEQUENCE</scope>
    <source>
        <strain evidence="2">Siblings of single egg batch collected in Ceske Budejovice</strain>
        <tissue evidence="2">Salivary glands</tissue>
    </source>
</reference>
<dbReference type="AlphaFoldDB" id="A0A147BXL9"/>
<feature type="signal peptide" evidence="1">
    <location>
        <begin position="1"/>
        <end position="28"/>
    </location>
</feature>
<dbReference type="SUPFAM" id="SSF50814">
    <property type="entry name" value="Lipocalins"/>
    <property type="match status" value="1"/>
</dbReference>
<proteinExistence type="predicted"/>
<keyword evidence="1" id="KW-0732">Signal</keyword>
<dbReference type="Gene3D" id="2.40.128.20">
    <property type="match status" value="1"/>
</dbReference>
<sequence>MMPLRLQRGACQLLLGCLGFFLAIIATAANTAQGATPVDIPQVLGAVHGKMFNFQFKNSESIIFTNAPGTCLTIQFFFSDEETNSFAEVWLFYKTNDGRRHVNIIPLQFTAEKIRFEIPESSNNGHMFKEAQFQAFHYSNCYILKASLNNDCFIIVLPTSSSISRANQCVPQAELEKCKYENYEVSEDPKCLEYEEVYKAHEAPGVPNSAPKVVNEATAQSSSDDTPLGERHNLLQRYQDFPRGFLYGTVQLVYSSLEDDPSRICMFTYRPNENPPEHGKLHMLTTSTTQKDFIVQEFHPETADGLNTAYKTKAQIYRDGKFYETWVIFTDRKRCTLLRTPGYHDLCELFTAGARTSGSLNNYCFFIYAMFCKEPAKKFTSLGDCWPPARQPSP</sequence>
<name>A0A147BXL9_IXORI</name>
<protein>
    <submittedName>
        <fullName evidence="2">Putative salivary lipocalin</fullName>
    </submittedName>
</protein>
<evidence type="ECO:0000313" key="2">
    <source>
        <dbReference type="EMBL" id="JAR95312.1"/>
    </source>
</evidence>
<accession>A0A147BXL9</accession>
<evidence type="ECO:0000256" key="1">
    <source>
        <dbReference type="SAM" id="SignalP"/>
    </source>
</evidence>
<feature type="chain" id="PRO_5007543316" evidence="1">
    <location>
        <begin position="29"/>
        <end position="394"/>
    </location>
</feature>
<organism evidence="2">
    <name type="scientific">Ixodes ricinus</name>
    <name type="common">Common tick</name>
    <name type="synonym">Acarus ricinus</name>
    <dbReference type="NCBI Taxonomy" id="34613"/>
    <lineage>
        <taxon>Eukaryota</taxon>
        <taxon>Metazoa</taxon>
        <taxon>Ecdysozoa</taxon>
        <taxon>Arthropoda</taxon>
        <taxon>Chelicerata</taxon>
        <taxon>Arachnida</taxon>
        <taxon>Acari</taxon>
        <taxon>Parasitiformes</taxon>
        <taxon>Ixodida</taxon>
        <taxon>Ixodoidea</taxon>
        <taxon>Ixodidae</taxon>
        <taxon>Ixodinae</taxon>
        <taxon>Ixodes</taxon>
    </lineage>
</organism>